<evidence type="ECO:0000256" key="3">
    <source>
        <dbReference type="SAM" id="MobiDB-lite"/>
    </source>
</evidence>
<evidence type="ECO:0000313" key="4">
    <source>
        <dbReference type="EMBL" id="MYL22069.1"/>
    </source>
</evidence>
<reference evidence="4 5" key="1">
    <citation type="submission" date="2019-11" db="EMBL/GenBank/DDBJ databases">
        <title>Genome sequences of 17 halophilic strains isolated from different environments.</title>
        <authorList>
            <person name="Furrow R.E."/>
        </authorList>
    </citation>
    <scope>NUCLEOTIDE SEQUENCE [LARGE SCALE GENOMIC DNA]</scope>
    <source>
        <strain evidence="4 5">22511_23_Filter</strain>
    </source>
</reference>
<keyword evidence="2" id="KW-0235">DNA replication</keyword>
<evidence type="ECO:0000256" key="1">
    <source>
        <dbReference type="ARBA" id="ARBA00008909"/>
    </source>
</evidence>
<dbReference type="AlphaFoldDB" id="A0A845DZ19"/>
<dbReference type="Pfam" id="PF01446">
    <property type="entry name" value="Rep_1"/>
    <property type="match status" value="1"/>
</dbReference>
<dbReference type="EMBL" id="WMET01000015">
    <property type="protein sequence ID" value="MYL22069.1"/>
    <property type="molecule type" value="Genomic_DNA"/>
</dbReference>
<proteinExistence type="inferred from homology"/>
<evidence type="ECO:0000256" key="2">
    <source>
        <dbReference type="ARBA" id="ARBA00022705"/>
    </source>
</evidence>
<gene>
    <name evidence="4" type="ORF">GLW04_19530</name>
</gene>
<evidence type="ECO:0000313" key="5">
    <source>
        <dbReference type="Proteomes" id="UP000460949"/>
    </source>
</evidence>
<dbReference type="RefSeq" id="WP_160839984.1">
    <property type="nucleotide sequence ID" value="NZ_WMET01000015.1"/>
</dbReference>
<dbReference type="InterPro" id="IPR000989">
    <property type="entry name" value="Rep"/>
</dbReference>
<dbReference type="GO" id="GO:0003677">
    <property type="term" value="F:DNA binding"/>
    <property type="evidence" value="ECO:0007669"/>
    <property type="project" value="InterPro"/>
</dbReference>
<feature type="non-terminal residue" evidence="4">
    <location>
        <position position="316"/>
    </location>
</feature>
<protein>
    <submittedName>
        <fullName evidence="4">Replication protein</fullName>
    </submittedName>
</protein>
<accession>A0A845DZ19</accession>
<comment type="similarity">
    <text evidence="1">Belongs to the Gram-positive plasmids replication protein type 1 family.</text>
</comment>
<feature type="region of interest" description="Disordered" evidence="3">
    <location>
        <begin position="1"/>
        <end position="20"/>
    </location>
</feature>
<name>A0A845DZ19_9BACI</name>
<comment type="caution">
    <text evidence="4">The sequence shown here is derived from an EMBL/GenBank/DDBJ whole genome shotgun (WGS) entry which is preliminary data.</text>
</comment>
<dbReference type="Proteomes" id="UP000460949">
    <property type="component" value="Unassembled WGS sequence"/>
</dbReference>
<organism evidence="4 5">
    <name type="scientific">Halobacillus litoralis</name>
    <dbReference type="NCBI Taxonomy" id="45668"/>
    <lineage>
        <taxon>Bacteria</taxon>
        <taxon>Bacillati</taxon>
        <taxon>Bacillota</taxon>
        <taxon>Bacilli</taxon>
        <taxon>Bacillales</taxon>
        <taxon>Bacillaceae</taxon>
        <taxon>Halobacillus</taxon>
    </lineage>
</organism>
<sequence length="316" mass="36043">MAERENPRSAVLGGCTDQGSQKFDDRISNLGNRRKDTRKFLHWLQHQDVSNRPDIKLVQSKIAGCANWLVFNNYYTVDQIRLAAAHSCDKHLLCSFCAARRGSKYVQRYTERLAVLLKQKSTLKAVMLTLTTVNGDDLEERFHHFMGSLKKLLMKRRDAVRGKSATELEKAVAGVYSVEVTNKGKGWHVHLHAVLLLDDWIDRVELSKEWQAITRDGSKILDVRQLAKGADALDKHGEVSPKLVEAFAEVFKYALKFSDLDHSDRLHAWETMRGKRLVGSWGDFRGVKVPDGVTDDLLPDLPYIRMLYRFSGKAYD</sequence>
<dbReference type="GO" id="GO:0006260">
    <property type="term" value="P:DNA replication"/>
    <property type="evidence" value="ECO:0007669"/>
    <property type="project" value="UniProtKB-KW"/>
</dbReference>